<protein>
    <recommendedName>
        <fullName evidence="2">Response regulatory domain-containing protein</fullName>
    </recommendedName>
</protein>
<feature type="domain" description="Response regulatory" evidence="2">
    <location>
        <begin position="4"/>
        <end position="117"/>
    </location>
</feature>
<dbReference type="PROSITE" id="PS50110">
    <property type="entry name" value="RESPONSE_REGULATORY"/>
    <property type="match status" value="1"/>
</dbReference>
<gene>
    <name evidence="3" type="ORF">B1199_02295</name>
</gene>
<keyword evidence="1" id="KW-0597">Phosphoprotein</keyword>
<accession>A0A244CV48</accession>
<organism evidence="3 4">
    <name type="scientific">Pseudoalteromonas ulvae</name>
    <dbReference type="NCBI Taxonomy" id="107327"/>
    <lineage>
        <taxon>Bacteria</taxon>
        <taxon>Pseudomonadati</taxon>
        <taxon>Pseudomonadota</taxon>
        <taxon>Gammaproteobacteria</taxon>
        <taxon>Alteromonadales</taxon>
        <taxon>Pseudoalteromonadaceae</taxon>
        <taxon>Pseudoalteromonas</taxon>
    </lineage>
</organism>
<evidence type="ECO:0000256" key="1">
    <source>
        <dbReference type="PROSITE-ProRule" id="PRU00169"/>
    </source>
</evidence>
<dbReference type="InterPro" id="IPR001789">
    <property type="entry name" value="Sig_transdc_resp-reg_receiver"/>
</dbReference>
<dbReference type="SMART" id="SM00448">
    <property type="entry name" value="REC"/>
    <property type="match status" value="1"/>
</dbReference>
<dbReference type="InterPro" id="IPR051271">
    <property type="entry name" value="2C-system_Tx_regulators"/>
</dbReference>
<keyword evidence="4" id="KW-1185">Reference proteome</keyword>
<sequence>MTVSVLIVEDDESVCDLLVLSLGQGYQTAVAHSIAQGQARLDKSHFDVVLLDYHLPDGEGVIISEQLKSRAERPIVIFLSASKDLDKKMAAFNSGAIDWIDKTQCAPTMLNLKLEQALKFRAKYRQIAQAEQASTEAVYVAMSDSFVWGHTARAIRSCLTTHSISGFLNAIFHYLSELNLLAAIAINENKGLTIWDSPEEAATGLEQEVMCLAMQKGDRILKIGRRYFFQTENISMLIKNIPDDEVKQGQLIDVLTAYVECAEHHLLSINQNMVKQLYFSKVSEALDLVKFRMHEFNKETNHIQNQQSWLFFEVFNKLQLTDDEEKSLTEVTDSTLMKFEEMALEHFKIVHDLEEVMAQFKKHVG</sequence>
<evidence type="ECO:0000259" key="2">
    <source>
        <dbReference type="PROSITE" id="PS50110"/>
    </source>
</evidence>
<dbReference type="CDD" id="cd00156">
    <property type="entry name" value="REC"/>
    <property type="match status" value="1"/>
</dbReference>
<evidence type="ECO:0000313" key="4">
    <source>
        <dbReference type="Proteomes" id="UP000194841"/>
    </source>
</evidence>
<feature type="modified residue" description="4-aspartylphosphate" evidence="1">
    <location>
        <position position="52"/>
    </location>
</feature>
<proteinExistence type="predicted"/>
<dbReference type="AlphaFoldDB" id="A0A244CV48"/>
<dbReference type="GO" id="GO:0000156">
    <property type="term" value="F:phosphorelay response regulator activity"/>
    <property type="evidence" value="ECO:0007669"/>
    <property type="project" value="TreeGrafter"/>
</dbReference>
<comment type="caution">
    <text evidence="3">The sequence shown here is derived from an EMBL/GenBank/DDBJ whole genome shotgun (WGS) entry which is preliminary data.</text>
</comment>
<evidence type="ECO:0000313" key="3">
    <source>
        <dbReference type="EMBL" id="OUL59129.1"/>
    </source>
</evidence>
<dbReference type="Gene3D" id="3.40.50.2300">
    <property type="match status" value="1"/>
</dbReference>
<dbReference type="RefSeq" id="WP_086742524.1">
    <property type="nucleotide sequence ID" value="NZ_MWPV01000001.1"/>
</dbReference>
<name>A0A244CV48_PSEDV</name>
<dbReference type="Pfam" id="PF00072">
    <property type="entry name" value="Response_reg"/>
    <property type="match status" value="1"/>
</dbReference>
<dbReference type="Proteomes" id="UP000194841">
    <property type="component" value="Unassembled WGS sequence"/>
</dbReference>
<dbReference type="SUPFAM" id="SSF52172">
    <property type="entry name" value="CheY-like"/>
    <property type="match status" value="1"/>
</dbReference>
<reference evidence="3 4" key="1">
    <citation type="submission" date="2017-02" db="EMBL/GenBank/DDBJ databases">
        <title>Pseudoalteromonas ulvae TC14 Genome.</title>
        <authorList>
            <person name="Molmeret M."/>
        </authorList>
    </citation>
    <scope>NUCLEOTIDE SEQUENCE [LARGE SCALE GENOMIC DNA]</scope>
    <source>
        <strain evidence="3">TC14</strain>
    </source>
</reference>
<dbReference type="InterPro" id="IPR011006">
    <property type="entry name" value="CheY-like_superfamily"/>
</dbReference>
<dbReference type="EMBL" id="MWPV01000001">
    <property type="protein sequence ID" value="OUL59129.1"/>
    <property type="molecule type" value="Genomic_DNA"/>
</dbReference>
<dbReference type="PANTHER" id="PTHR45526:SF1">
    <property type="entry name" value="TRANSCRIPTIONAL REGULATORY PROTEIN DCUR-RELATED"/>
    <property type="match status" value="1"/>
</dbReference>
<dbReference type="OrthoDB" id="9802426at2"/>
<dbReference type="PANTHER" id="PTHR45526">
    <property type="entry name" value="TRANSCRIPTIONAL REGULATORY PROTEIN DPIA"/>
    <property type="match status" value="1"/>
</dbReference>